<keyword evidence="3 12" id="KW-0813">Transport</keyword>
<feature type="transmembrane region" description="Helical" evidence="12">
    <location>
        <begin position="287"/>
        <end position="309"/>
    </location>
</feature>
<feature type="transmembrane region" description="Helical" evidence="12">
    <location>
        <begin position="379"/>
        <end position="399"/>
    </location>
</feature>
<keyword evidence="6 12" id="KW-0812">Transmembrane</keyword>
<dbReference type="InterPro" id="IPR053952">
    <property type="entry name" value="K_trans_C"/>
</dbReference>
<organism evidence="16 17">
    <name type="scientific">Phycicoccus flavus</name>
    <dbReference type="NCBI Taxonomy" id="2502783"/>
    <lineage>
        <taxon>Bacteria</taxon>
        <taxon>Bacillati</taxon>
        <taxon>Actinomycetota</taxon>
        <taxon>Actinomycetes</taxon>
        <taxon>Micrococcales</taxon>
        <taxon>Intrasporangiaceae</taxon>
        <taxon>Phycicoccus</taxon>
    </lineage>
</organism>
<keyword evidence="8 12" id="KW-0630">Potassium</keyword>
<dbReference type="Pfam" id="PF22776">
    <property type="entry name" value="K_trans_C"/>
    <property type="match status" value="1"/>
</dbReference>
<proteinExistence type="inferred from homology"/>
<feature type="transmembrane region" description="Helical" evidence="12">
    <location>
        <begin position="48"/>
        <end position="69"/>
    </location>
</feature>
<dbReference type="InterPro" id="IPR003855">
    <property type="entry name" value="K+_transporter"/>
</dbReference>
<feature type="transmembrane region" description="Helical" evidence="12">
    <location>
        <begin position="329"/>
        <end position="351"/>
    </location>
</feature>
<feature type="transmembrane region" description="Helical" evidence="12">
    <location>
        <begin position="141"/>
        <end position="161"/>
    </location>
</feature>
<comment type="catalytic activity">
    <reaction evidence="12">
        <text>K(+)(in) + H(+)(in) = K(+)(out) + H(+)(out)</text>
        <dbReference type="Rhea" id="RHEA:28490"/>
        <dbReference type="ChEBI" id="CHEBI:15378"/>
        <dbReference type="ChEBI" id="CHEBI:29103"/>
    </reaction>
</comment>
<evidence type="ECO:0000256" key="8">
    <source>
        <dbReference type="ARBA" id="ARBA00022958"/>
    </source>
</evidence>
<evidence type="ECO:0000256" key="10">
    <source>
        <dbReference type="ARBA" id="ARBA00023065"/>
    </source>
</evidence>
<dbReference type="RefSeq" id="WP_165566950.1">
    <property type="nucleotide sequence ID" value="NZ_SAYU02000081.1"/>
</dbReference>
<dbReference type="HAMAP" id="MF_01522">
    <property type="entry name" value="Kup"/>
    <property type="match status" value="1"/>
</dbReference>
<evidence type="ECO:0000256" key="11">
    <source>
        <dbReference type="ARBA" id="ARBA00023136"/>
    </source>
</evidence>
<evidence type="ECO:0000256" key="12">
    <source>
        <dbReference type="HAMAP-Rule" id="MF_01522"/>
    </source>
</evidence>
<comment type="subcellular location">
    <subcellularLocation>
        <location evidence="12">Cell membrane</location>
        <topology evidence="12">Multi-pass membrane protein</topology>
    </subcellularLocation>
    <subcellularLocation>
        <location evidence="1">Membrane</location>
        <topology evidence="1">Multi-pass membrane protein</topology>
    </subcellularLocation>
</comment>
<keyword evidence="11 12" id="KW-0472">Membrane</keyword>
<feature type="region of interest" description="Disordered" evidence="13">
    <location>
        <begin position="1"/>
        <end position="41"/>
    </location>
</feature>
<name>A0A8T6R8N5_9MICO</name>
<evidence type="ECO:0000256" key="5">
    <source>
        <dbReference type="ARBA" id="ARBA00022538"/>
    </source>
</evidence>
<sequence length="667" mass="71523">MSDECPVDVSASPDDESDPEAGPPADDGRTGPDARTGHDGRPAPHAPLAALVLGAAGVVFGDIGTSPLYALRTVFAIDGGAIAPGRADVYGVVSLVVWSLTLVVSVKYVVFILRADNDGEGGVLALAHLVRQRLRPDGRRFRLAILLGVLGAALFYGDSIITPAISVLSAVEGLEVGAPGLAHLVVPVAATVIAVLFLVQRFGTGVVGRAFGPVMLLWFAVLALLGLVQVLRDPSVLLALSPHYAVLFLLRHPVTAFVALGAVVLVITGAEALYADMGHFGGRAIRTAWFAVVLPALALAYLGQAAAILRDPGVAANPFFLIAPQWSQLPLVVLATAATIIASQAVISGAYSMSRQGERLGVLPRLRVRQTSPSESGQIYVPAVNWLLLLGVLALLVTFRSSARLATAYGIAVTGTFLITTTLFLFLARTRWSWSTRRLLAFGVPIGALELAFFAANVTKVATGGWLPLLVAGVLATLMLTWARGRHLVTERRRVLEGPLLPFVDDLHTDVVRRVEGTAVFLHPDKLTAPLALRENARFNHVVHEHVWLVTTVAENVPYVAAADLVEVDDLGDRYDHITHLTLRFGFREDVDVPAALRRARDQGVDVDVDEATYFVSRIALQAGDDEGMSRWRKRMFLALARNAASPVEYYRLPTDRVVVMGAQVRF</sequence>
<evidence type="ECO:0000313" key="17">
    <source>
        <dbReference type="Proteomes" id="UP000287866"/>
    </source>
</evidence>
<dbReference type="Proteomes" id="UP000287866">
    <property type="component" value="Unassembled WGS sequence"/>
</dbReference>
<keyword evidence="17" id="KW-1185">Reference proteome</keyword>
<keyword evidence="10 12" id="KW-0406">Ion transport</keyword>
<evidence type="ECO:0000256" key="1">
    <source>
        <dbReference type="ARBA" id="ARBA00004141"/>
    </source>
</evidence>
<feature type="domain" description="K+ potassium transporter C-terminal" evidence="15">
    <location>
        <begin position="517"/>
        <end position="666"/>
    </location>
</feature>
<protein>
    <recommendedName>
        <fullName evidence="12">Probable potassium transport system protein Kup</fullName>
    </recommendedName>
</protein>
<evidence type="ECO:0000313" key="16">
    <source>
        <dbReference type="EMBL" id="NHA69893.1"/>
    </source>
</evidence>
<dbReference type="EMBL" id="SAYU02000081">
    <property type="protein sequence ID" value="NHA69893.1"/>
    <property type="molecule type" value="Genomic_DNA"/>
</dbReference>
<dbReference type="GO" id="GO:0015293">
    <property type="term" value="F:symporter activity"/>
    <property type="evidence" value="ECO:0007669"/>
    <property type="project" value="UniProtKB-UniRule"/>
</dbReference>
<dbReference type="Pfam" id="PF02705">
    <property type="entry name" value="K_trans"/>
    <property type="match status" value="1"/>
</dbReference>
<dbReference type="PANTHER" id="PTHR30540:SF79">
    <property type="entry name" value="LOW AFFINITY POTASSIUM TRANSPORT SYSTEM PROTEIN KUP"/>
    <property type="match status" value="1"/>
</dbReference>
<feature type="compositionally biased region" description="Basic and acidic residues" evidence="13">
    <location>
        <begin position="26"/>
        <end position="41"/>
    </location>
</feature>
<keyword evidence="4 12" id="KW-1003">Cell membrane</keyword>
<comment type="similarity">
    <text evidence="2 12">Belongs to the HAK/KUP transporter (TC 2.A.72) family.</text>
</comment>
<reference evidence="16" key="1">
    <citation type="submission" date="2020-03" db="EMBL/GenBank/DDBJ databases">
        <title>Phycicoccus flavus sp. nov., a novel endophytic actinobacterium isolated from branch of Kandelia candel.</title>
        <authorList>
            <person name="Tuo L."/>
        </authorList>
    </citation>
    <scope>NUCLEOTIDE SEQUENCE</scope>
    <source>
        <strain evidence="16">CMS6Z-2</strain>
    </source>
</reference>
<keyword evidence="9 12" id="KW-1133">Transmembrane helix</keyword>
<evidence type="ECO:0000256" key="2">
    <source>
        <dbReference type="ARBA" id="ARBA00007019"/>
    </source>
</evidence>
<evidence type="ECO:0000256" key="13">
    <source>
        <dbReference type="SAM" id="MobiDB-lite"/>
    </source>
</evidence>
<feature type="transmembrane region" description="Helical" evidence="12">
    <location>
        <begin position="465"/>
        <end position="483"/>
    </location>
</feature>
<feature type="transmembrane region" description="Helical" evidence="12">
    <location>
        <begin position="439"/>
        <end position="459"/>
    </location>
</feature>
<accession>A0A8T6R8N5</accession>
<evidence type="ECO:0000256" key="4">
    <source>
        <dbReference type="ARBA" id="ARBA00022475"/>
    </source>
</evidence>
<gene>
    <name evidence="12" type="primary">kup</name>
    <name evidence="16" type="ORF">EPD83_017780</name>
</gene>
<keyword evidence="5 12" id="KW-0633">Potassium transport</keyword>
<comment type="caution">
    <text evidence="16">The sequence shown here is derived from an EMBL/GenBank/DDBJ whole genome shotgun (WGS) entry which is preliminary data.</text>
</comment>
<comment type="function">
    <text evidence="12">Transport of potassium into the cell. Likely operates as a K(+):H(+) symporter.</text>
</comment>
<feature type="domain" description="K+ potassium transporter integral membrane" evidence="14">
    <location>
        <begin position="52"/>
        <end position="493"/>
    </location>
</feature>
<evidence type="ECO:0000256" key="6">
    <source>
        <dbReference type="ARBA" id="ARBA00022692"/>
    </source>
</evidence>
<keyword evidence="7 12" id="KW-0769">Symport</keyword>
<feature type="transmembrane region" description="Helical" evidence="12">
    <location>
        <begin position="181"/>
        <end position="199"/>
    </location>
</feature>
<dbReference type="InterPro" id="IPR053951">
    <property type="entry name" value="K_trans_N"/>
</dbReference>
<dbReference type="AlphaFoldDB" id="A0A8T6R8N5"/>
<evidence type="ECO:0000256" key="9">
    <source>
        <dbReference type="ARBA" id="ARBA00022989"/>
    </source>
</evidence>
<feature type="transmembrane region" description="Helical" evidence="12">
    <location>
        <begin position="252"/>
        <end position="275"/>
    </location>
</feature>
<feature type="transmembrane region" description="Helical" evidence="12">
    <location>
        <begin position="405"/>
        <end position="427"/>
    </location>
</feature>
<dbReference type="GO" id="GO:0015079">
    <property type="term" value="F:potassium ion transmembrane transporter activity"/>
    <property type="evidence" value="ECO:0007669"/>
    <property type="project" value="UniProtKB-UniRule"/>
</dbReference>
<feature type="transmembrane region" description="Helical" evidence="12">
    <location>
        <begin position="89"/>
        <end position="110"/>
    </location>
</feature>
<evidence type="ECO:0000259" key="15">
    <source>
        <dbReference type="Pfam" id="PF22776"/>
    </source>
</evidence>
<dbReference type="InterPro" id="IPR023051">
    <property type="entry name" value="Kup"/>
</dbReference>
<feature type="transmembrane region" description="Helical" evidence="12">
    <location>
        <begin position="211"/>
        <end position="232"/>
    </location>
</feature>
<evidence type="ECO:0000256" key="7">
    <source>
        <dbReference type="ARBA" id="ARBA00022847"/>
    </source>
</evidence>
<dbReference type="GO" id="GO:0005886">
    <property type="term" value="C:plasma membrane"/>
    <property type="evidence" value="ECO:0007669"/>
    <property type="project" value="UniProtKB-SubCell"/>
</dbReference>
<dbReference type="PANTHER" id="PTHR30540">
    <property type="entry name" value="OSMOTIC STRESS POTASSIUM TRANSPORTER"/>
    <property type="match status" value="1"/>
</dbReference>
<evidence type="ECO:0000259" key="14">
    <source>
        <dbReference type="Pfam" id="PF02705"/>
    </source>
</evidence>
<evidence type="ECO:0000256" key="3">
    <source>
        <dbReference type="ARBA" id="ARBA00022448"/>
    </source>
</evidence>